<keyword evidence="9 13" id="KW-1133">Transmembrane helix</keyword>
<name>A0ABW3F8H0_9PROT</name>
<evidence type="ECO:0000259" key="14">
    <source>
        <dbReference type="Pfam" id="PF01292"/>
    </source>
</evidence>
<feature type="transmembrane region" description="Helical" evidence="13">
    <location>
        <begin position="47"/>
        <end position="68"/>
    </location>
</feature>
<comment type="caution">
    <text evidence="15">The sequence shown here is derived from an EMBL/GenBank/DDBJ whole genome shotgun (WGS) entry which is preliminary data.</text>
</comment>
<sequence length="178" mass="19806">MGIDLKNSRTQYGLIARILHWSSVAMLLTIIVVASQFSDLAPGPEKLALISSHASIGILLLMLMTARLTWRNLNANPIHSYSIKAWQKLLAISLHRSIYVIIITQCCLGILMLLSSGEPLHFFDVFALPALLEKAHPIYATLSGLHYLVSVMIYPLFAIHITAAIYHQIFGLIEENQS</sequence>
<comment type="cofactor">
    <cofactor evidence="1">
        <name>heme b</name>
        <dbReference type="ChEBI" id="CHEBI:60344"/>
    </cofactor>
</comment>
<evidence type="ECO:0000256" key="12">
    <source>
        <dbReference type="ARBA" id="ARBA00037975"/>
    </source>
</evidence>
<gene>
    <name evidence="15" type="ORF">ACFQ1Z_10170</name>
</gene>
<evidence type="ECO:0000256" key="10">
    <source>
        <dbReference type="ARBA" id="ARBA00023004"/>
    </source>
</evidence>
<dbReference type="SUPFAM" id="SSF81342">
    <property type="entry name" value="Transmembrane di-heme cytochromes"/>
    <property type="match status" value="1"/>
</dbReference>
<evidence type="ECO:0000256" key="1">
    <source>
        <dbReference type="ARBA" id="ARBA00001970"/>
    </source>
</evidence>
<proteinExistence type="inferred from homology"/>
<feature type="transmembrane region" description="Helical" evidence="13">
    <location>
        <begin position="145"/>
        <end position="166"/>
    </location>
</feature>
<dbReference type="EMBL" id="JBHTKB010000002">
    <property type="protein sequence ID" value="MFD0913912.1"/>
    <property type="molecule type" value="Genomic_DNA"/>
</dbReference>
<dbReference type="Proteomes" id="UP001597128">
    <property type="component" value="Unassembled WGS sequence"/>
</dbReference>
<accession>A0ABW3F8H0</accession>
<dbReference type="InterPro" id="IPR016174">
    <property type="entry name" value="Di-haem_cyt_TM"/>
</dbReference>
<keyword evidence="11 13" id="KW-0472">Membrane</keyword>
<dbReference type="RefSeq" id="WP_379057403.1">
    <property type="nucleotide sequence ID" value="NZ_JBHTKB010000002.1"/>
</dbReference>
<keyword evidence="10" id="KW-0408">Iron</keyword>
<keyword evidence="6 13" id="KW-0812">Transmembrane</keyword>
<feature type="transmembrane region" description="Helical" evidence="13">
    <location>
        <begin position="12"/>
        <end position="35"/>
    </location>
</feature>
<protein>
    <submittedName>
        <fullName evidence="15">Cytochrome b</fullName>
    </submittedName>
</protein>
<evidence type="ECO:0000256" key="6">
    <source>
        <dbReference type="ARBA" id="ARBA00022692"/>
    </source>
</evidence>
<evidence type="ECO:0000256" key="5">
    <source>
        <dbReference type="ARBA" id="ARBA00022617"/>
    </source>
</evidence>
<evidence type="ECO:0000256" key="13">
    <source>
        <dbReference type="SAM" id="Phobius"/>
    </source>
</evidence>
<comment type="similarity">
    <text evidence="12">Belongs to the cytochrome b561 family.</text>
</comment>
<dbReference type="InterPro" id="IPR052168">
    <property type="entry name" value="Cytochrome_b561_oxidase"/>
</dbReference>
<comment type="subcellular location">
    <subcellularLocation>
        <location evidence="2">Cell membrane</location>
        <topology evidence="2">Multi-pass membrane protein</topology>
    </subcellularLocation>
</comment>
<keyword evidence="5" id="KW-0349">Heme</keyword>
<dbReference type="PANTHER" id="PTHR30529">
    <property type="entry name" value="CYTOCHROME B561"/>
    <property type="match status" value="1"/>
</dbReference>
<dbReference type="InterPro" id="IPR011577">
    <property type="entry name" value="Cyt_b561_bac/Ni-Hgenase"/>
</dbReference>
<keyword evidence="4" id="KW-1003">Cell membrane</keyword>
<keyword evidence="7" id="KW-0479">Metal-binding</keyword>
<feature type="domain" description="Cytochrome b561 bacterial/Ni-hydrogenase" evidence="14">
    <location>
        <begin position="12"/>
        <end position="170"/>
    </location>
</feature>
<evidence type="ECO:0000313" key="16">
    <source>
        <dbReference type="Proteomes" id="UP001597128"/>
    </source>
</evidence>
<keyword evidence="8" id="KW-0249">Electron transport</keyword>
<evidence type="ECO:0000256" key="8">
    <source>
        <dbReference type="ARBA" id="ARBA00022982"/>
    </source>
</evidence>
<evidence type="ECO:0000256" key="4">
    <source>
        <dbReference type="ARBA" id="ARBA00022475"/>
    </source>
</evidence>
<evidence type="ECO:0000256" key="11">
    <source>
        <dbReference type="ARBA" id="ARBA00023136"/>
    </source>
</evidence>
<evidence type="ECO:0000256" key="7">
    <source>
        <dbReference type="ARBA" id="ARBA00022723"/>
    </source>
</evidence>
<dbReference type="Pfam" id="PF01292">
    <property type="entry name" value="Ni_hydr_CYTB"/>
    <property type="match status" value="1"/>
</dbReference>
<evidence type="ECO:0000256" key="2">
    <source>
        <dbReference type="ARBA" id="ARBA00004651"/>
    </source>
</evidence>
<keyword evidence="16" id="KW-1185">Reference proteome</keyword>
<evidence type="ECO:0000256" key="9">
    <source>
        <dbReference type="ARBA" id="ARBA00022989"/>
    </source>
</evidence>
<feature type="transmembrane region" description="Helical" evidence="13">
    <location>
        <begin position="89"/>
        <end position="114"/>
    </location>
</feature>
<organism evidence="15 16">
    <name type="scientific">Methylophilus luteus</name>
    <dbReference type="NCBI Taxonomy" id="640108"/>
    <lineage>
        <taxon>Bacteria</taxon>
        <taxon>Pseudomonadati</taxon>
        <taxon>Pseudomonadota</taxon>
        <taxon>Betaproteobacteria</taxon>
        <taxon>Nitrosomonadales</taxon>
        <taxon>Methylophilaceae</taxon>
        <taxon>Methylophilus</taxon>
    </lineage>
</organism>
<evidence type="ECO:0000256" key="3">
    <source>
        <dbReference type="ARBA" id="ARBA00022448"/>
    </source>
</evidence>
<keyword evidence="3" id="KW-0813">Transport</keyword>
<dbReference type="PANTHER" id="PTHR30529:SF6">
    <property type="entry name" value="BLL0291 PROTEIN"/>
    <property type="match status" value="1"/>
</dbReference>
<evidence type="ECO:0000313" key="15">
    <source>
        <dbReference type="EMBL" id="MFD0913912.1"/>
    </source>
</evidence>
<reference evidence="16" key="1">
    <citation type="journal article" date="2019" name="Int. J. Syst. Evol. Microbiol.">
        <title>The Global Catalogue of Microorganisms (GCM) 10K type strain sequencing project: providing services to taxonomists for standard genome sequencing and annotation.</title>
        <authorList>
            <consortium name="The Broad Institute Genomics Platform"/>
            <consortium name="The Broad Institute Genome Sequencing Center for Infectious Disease"/>
            <person name="Wu L."/>
            <person name="Ma J."/>
        </authorList>
    </citation>
    <scope>NUCLEOTIDE SEQUENCE [LARGE SCALE GENOMIC DNA]</scope>
    <source>
        <strain evidence="16">CCUG 58412</strain>
    </source>
</reference>